<reference evidence="5" key="1">
    <citation type="submission" date="2022-12" db="EMBL/GenBank/DDBJ databases">
        <title>NDM-1 containing novel ST 2018 Pseudenterobacter timonensis.</title>
        <authorList>
            <person name="Halder G."/>
            <person name="Mandal S."/>
            <person name="Dutta S."/>
        </authorList>
    </citation>
    <scope>NUCLEOTIDE SEQUENCE</scope>
    <source>
        <strain evidence="5">CNCI147</strain>
    </source>
</reference>
<name>A0AAE4IWY8_9ENTR</name>
<dbReference type="AlphaFoldDB" id="A0AAE4IWY8"/>
<dbReference type="SUPFAM" id="SSF46894">
    <property type="entry name" value="C-terminal effector domain of the bipartite response regulators"/>
    <property type="match status" value="1"/>
</dbReference>
<dbReference type="InterPro" id="IPR036388">
    <property type="entry name" value="WH-like_DNA-bd_sf"/>
</dbReference>
<evidence type="ECO:0000313" key="5">
    <source>
        <dbReference type="EMBL" id="MDR9890846.1"/>
    </source>
</evidence>
<dbReference type="InterPro" id="IPR001867">
    <property type="entry name" value="OmpR/PhoB-type_DNA-bd"/>
</dbReference>
<keyword evidence="3" id="KW-0812">Transmembrane</keyword>
<comment type="caution">
    <text evidence="5">The sequence shown here is derived from an EMBL/GenBank/DDBJ whole genome shotgun (WGS) entry which is preliminary data.</text>
</comment>
<evidence type="ECO:0000256" key="2">
    <source>
        <dbReference type="PROSITE-ProRule" id="PRU01091"/>
    </source>
</evidence>
<keyword evidence="3" id="KW-1133">Transmembrane helix</keyword>
<organism evidence="5 6">
    <name type="scientific">Pseudenterobacter timonensis</name>
    <dbReference type="NCBI Taxonomy" id="1755099"/>
    <lineage>
        <taxon>Bacteria</taxon>
        <taxon>Pseudomonadati</taxon>
        <taxon>Pseudomonadota</taxon>
        <taxon>Gammaproteobacteria</taxon>
        <taxon>Enterobacterales</taxon>
        <taxon>Enterobacteriaceae</taxon>
        <taxon>Pseudenterobacter</taxon>
    </lineage>
</organism>
<keyword evidence="1 2" id="KW-0238">DNA-binding</keyword>
<dbReference type="SMART" id="SM00862">
    <property type="entry name" value="Trans_reg_C"/>
    <property type="match status" value="1"/>
</dbReference>
<feature type="transmembrane region" description="Helical" evidence="3">
    <location>
        <begin position="146"/>
        <end position="167"/>
    </location>
</feature>
<dbReference type="InterPro" id="IPR016032">
    <property type="entry name" value="Sig_transdc_resp-reg_C-effctor"/>
</dbReference>
<protein>
    <submittedName>
        <fullName evidence="5">Winged helix-turn-helix domain-containing protein</fullName>
    </submittedName>
</protein>
<feature type="domain" description="OmpR/PhoB-type" evidence="4">
    <location>
        <begin position="2"/>
        <end position="107"/>
    </location>
</feature>
<dbReference type="GO" id="GO:0006355">
    <property type="term" value="P:regulation of DNA-templated transcription"/>
    <property type="evidence" value="ECO:0007669"/>
    <property type="project" value="InterPro"/>
</dbReference>
<keyword evidence="3" id="KW-0472">Membrane</keyword>
<feature type="DNA-binding region" description="OmpR/PhoB-type" evidence="2">
    <location>
        <begin position="2"/>
        <end position="107"/>
    </location>
</feature>
<dbReference type="GO" id="GO:0000160">
    <property type="term" value="P:phosphorelay signal transduction system"/>
    <property type="evidence" value="ECO:0007669"/>
    <property type="project" value="InterPro"/>
</dbReference>
<dbReference type="RefSeq" id="WP_310826292.1">
    <property type="nucleotide sequence ID" value="NZ_JAQGEC010000009.1"/>
</dbReference>
<gene>
    <name evidence="5" type="ORF">O7047_11460</name>
</gene>
<evidence type="ECO:0000313" key="6">
    <source>
        <dbReference type="Proteomes" id="UP001248822"/>
    </source>
</evidence>
<evidence type="ECO:0000256" key="1">
    <source>
        <dbReference type="ARBA" id="ARBA00023125"/>
    </source>
</evidence>
<dbReference type="EMBL" id="JAQGEC010000009">
    <property type="protein sequence ID" value="MDR9890846.1"/>
    <property type="molecule type" value="Genomic_DNA"/>
</dbReference>
<accession>A0AAE4IWY8</accession>
<dbReference type="PROSITE" id="PS51755">
    <property type="entry name" value="OMPR_PHOB"/>
    <property type="match status" value="1"/>
</dbReference>
<dbReference type="Gene3D" id="1.10.10.10">
    <property type="entry name" value="Winged helix-like DNA-binding domain superfamily/Winged helix DNA-binding domain"/>
    <property type="match status" value="1"/>
</dbReference>
<sequence length="262" mass="29351">MNKIYLINETVLFEPERRRLGPASGYPQWAVTLHGPVSECLNLLLERNGEVLSQRFLFTAVWEKQGAVVTTNALYQTIASIRKALKTAGLQENIVQTVPKEGFKSVARIREVSPEEMMTSPTAAALTPPAIQEESKRVKKRIDGTLTVKIAYCLAALLFIGACFVLYSELKRPAPIYAHYHSAGKINGCEILSSLRDNNKSRHLFNALSKRYPLTCAPGGVVYITFNQLQLGTVVLVCDRRIENSQVNCHSIFYSERFQDDE</sequence>
<evidence type="ECO:0000256" key="3">
    <source>
        <dbReference type="SAM" id="Phobius"/>
    </source>
</evidence>
<dbReference type="Pfam" id="PF00486">
    <property type="entry name" value="Trans_reg_C"/>
    <property type="match status" value="1"/>
</dbReference>
<evidence type="ECO:0000259" key="4">
    <source>
        <dbReference type="PROSITE" id="PS51755"/>
    </source>
</evidence>
<dbReference type="Proteomes" id="UP001248822">
    <property type="component" value="Unassembled WGS sequence"/>
</dbReference>
<dbReference type="GO" id="GO:0003677">
    <property type="term" value="F:DNA binding"/>
    <property type="evidence" value="ECO:0007669"/>
    <property type="project" value="UniProtKB-UniRule"/>
</dbReference>
<proteinExistence type="predicted"/>